<dbReference type="InterPro" id="IPR029057">
    <property type="entry name" value="PRTase-like"/>
</dbReference>
<comment type="pathway">
    <text evidence="3 13">Purine metabolism; IMP biosynthesis via salvage pathway; IMP from hypoxanthine: step 1/1.</text>
</comment>
<evidence type="ECO:0000256" key="13">
    <source>
        <dbReference type="RuleBase" id="RU364099"/>
    </source>
</evidence>
<comment type="cofactor">
    <cofactor evidence="1 13">
        <name>Mg(2+)</name>
        <dbReference type="ChEBI" id="CHEBI:18420"/>
    </cofactor>
</comment>
<dbReference type="GO" id="GO:0006166">
    <property type="term" value="P:purine ribonucleoside salvage"/>
    <property type="evidence" value="ECO:0007669"/>
    <property type="project" value="UniProtKB-KW"/>
</dbReference>
<dbReference type="GO" id="GO:0005829">
    <property type="term" value="C:cytosol"/>
    <property type="evidence" value="ECO:0007669"/>
    <property type="project" value="TreeGrafter"/>
</dbReference>
<comment type="similarity">
    <text evidence="4 13">Belongs to the purine/pyrimidine phosphoribosyltransferase family.</text>
</comment>
<dbReference type="PANTHER" id="PTHR43340:SF1">
    <property type="entry name" value="HYPOXANTHINE PHOSPHORIBOSYLTRANSFERASE"/>
    <property type="match status" value="1"/>
</dbReference>
<feature type="domain" description="Phosphoribosyltransferase" evidence="14">
    <location>
        <begin position="36"/>
        <end position="195"/>
    </location>
</feature>
<evidence type="ECO:0000313" key="16">
    <source>
        <dbReference type="Proteomes" id="UP000188320"/>
    </source>
</evidence>
<keyword evidence="11 13" id="KW-0547">Nucleotide-binding</keyword>
<dbReference type="GO" id="GO:0032263">
    <property type="term" value="P:GMP salvage"/>
    <property type="evidence" value="ECO:0007669"/>
    <property type="project" value="TreeGrafter"/>
</dbReference>
<comment type="caution">
    <text evidence="15">The sequence shown here is derived from an EMBL/GenBank/DDBJ whole genome shotgun (WGS) entry which is preliminary data.</text>
</comment>
<keyword evidence="6 13" id="KW-0963">Cytoplasm</keyword>
<dbReference type="GO" id="GO:0000287">
    <property type="term" value="F:magnesium ion binding"/>
    <property type="evidence" value="ECO:0007669"/>
    <property type="project" value="TreeGrafter"/>
</dbReference>
<comment type="catalytic activity">
    <reaction evidence="13">
        <text>IMP + diphosphate = hypoxanthine + 5-phospho-alpha-D-ribose 1-diphosphate</text>
        <dbReference type="Rhea" id="RHEA:17973"/>
        <dbReference type="ChEBI" id="CHEBI:17368"/>
        <dbReference type="ChEBI" id="CHEBI:33019"/>
        <dbReference type="ChEBI" id="CHEBI:58017"/>
        <dbReference type="ChEBI" id="CHEBI:58053"/>
        <dbReference type="EC" id="2.4.2.8"/>
    </reaction>
</comment>
<evidence type="ECO:0000256" key="12">
    <source>
        <dbReference type="ARBA" id="ARBA00022842"/>
    </source>
</evidence>
<protein>
    <recommendedName>
        <fullName evidence="5 13">Hypoxanthine phosphoribosyltransferase</fullName>
        <ecNumber evidence="5 13">2.4.2.8</ecNumber>
    </recommendedName>
</protein>
<keyword evidence="10 13" id="KW-0660">Purine salvage</keyword>
<keyword evidence="16" id="KW-1185">Reference proteome</keyword>
<evidence type="ECO:0000259" key="14">
    <source>
        <dbReference type="Pfam" id="PF00156"/>
    </source>
</evidence>
<evidence type="ECO:0000256" key="8">
    <source>
        <dbReference type="ARBA" id="ARBA00022679"/>
    </source>
</evidence>
<evidence type="ECO:0000313" key="15">
    <source>
        <dbReference type="EMBL" id="OMH81928.1"/>
    </source>
</evidence>
<dbReference type="GO" id="GO:0000166">
    <property type="term" value="F:nucleotide binding"/>
    <property type="evidence" value="ECO:0007669"/>
    <property type="project" value="UniProtKB-KW"/>
</dbReference>
<dbReference type="OrthoDB" id="9449045at2759"/>
<dbReference type="FunFam" id="3.40.50.2020:FF:000053">
    <property type="entry name" value="Hypoxanthine phosphoribosyltransferase"/>
    <property type="match status" value="1"/>
</dbReference>
<evidence type="ECO:0000256" key="6">
    <source>
        <dbReference type="ARBA" id="ARBA00022490"/>
    </source>
</evidence>
<dbReference type="EC" id="2.4.2.8" evidence="5 13"/>
<proteinExistence type="inferred from homology"/>
<dbReference type="InterPro" id="IPR005904">
    <property type="entry name" value="Hxn_phspho_trans"/>
</dbReference>
<evidence type="ECO:0000256" key="9">
    <source>
        <dbReference type="ARBA" id="ARBA00022723"/>
    </source>
</evidence>
<name>A0A1R1PLS8_ZANCU</name>
<keyword evidence="8 13" id="KW-0808">Transferase</keyword>
<dbReference type="UniPathway" id="UPA00591">
    <property type="reaction ID" value="UER00648"/>
</dbReference>
<dbReference type="GO" id="GO:0006178">
    <property type="term" value="P:guanine salvage"/>
    <property type="evidence" value="ECO:0007669"/>
    <property type="project" value="TreeGrafter"/>
</dbReference>
<dbReference type="Proteomes" id="UP000188320">
    <property type="component" value="Unassembled WGS sequence"/>
</dbReference>
<dbReference type="CDD" id="cd06223">
    <property type="entry name" value="PRTases_typeI"/>
    <property type="match status" value="1"/>
</dbReference>
<dbReference type="InterPro" id="IPR000836">
    <property type="entry name" value="PRTase_dom"/>
</dbReference>
<dbReference type="GO" id="GO:0046100">
    <property type="term" value="P:hypoxanthine metabolic process"/>
    <property type="evidence" value="ECO:0007669"/>
    <property type="project" value="TreeGrafter"/>
</dbReference>
<dbReference type="NCBIfam" id="TIGR01203">
    <property type="entry name" value="HGPRTase"/>
    <property type="match status" value="1"/>
</dbReference>
<organism evidence="15 16">
    <name type="scientific">Zancudomyces culisetae</name>
    <name type="common">Gut fungus</name>
    <name type="synonym">Smittium culisetae</name>
    <dbReference type="NCBI Taxonomy" id="1213189"/>
    <lineage>
        <taxon>Eukaryota</taxon>
        <taxon>Fungi</taxon>
        <taxon>Fungi incertae sedis</taxon>
        <taxon>Zoopagomycota</taxon>
        <taxon>Kickxellomycotina</taxon>
        <taxon>Harpellomycetes</taxon>
        <taxon>Harpellales</taxon>
        <taxon>Legeriomycetaceae</taxon>
        <taxon>Zancudomyces</taxon>
    </lineage>
</organism>
<reference evidence="16" key="1">
    <citation type="submission" date="2017-01" db="EMBL/GenBank/DDBJ databases">
        <authorList>
            <person name="Wang Y."/>
            <person name="White M."/>
            <person name="Kvist S."/>
            <person name="Moncalvo J.-M."/>
        </authorList>
    </citation>
    <scope>NUCLEOTIDE SEQUENCE [LARGE SCALE GENOMIC DNA]</scope>
    <source>
        <strain evidence="16">COL-18-3</strain>
    </source>
</reference>
<dbReference type="SUPFAM" id="SSF53271">
    <property type="entry name" value="PRTase-like"/>
    <property type="match status" value="1"/>
</dbReference>
<keyword evidence="12 13" id="KW-0460">Magnesium</keyword>
<evidence type="ECO:0000256" key="10">
    <source>
        <dbReference type="ARBA" id="ARBA00022726"/>
    </source>
</evidence>
<dbReference type="Gene3D" id="3.40.50.2020">
    <property type="match status" value="1"/>
</dbReference>
<comment type="subcellular location">
    <subcellularLocation>
        <location evidence="2 13">Cytoplasm</location>
    </subcellularLocation>
</comment>
<sequence length="218" mass="24832">MTQKKDWIDVTGDTPKYDLSHFSYPDYYSEDIASILLPNGLILSRIDKLARTIVSRYDKHLVVCCILKGGYQFFSDLSTALKKYALIDGKNITFSEHFVRIQSYNNDQSTGNVRISMSEEQLRDLEGKDVLIVEDLIDTGASMVALSEFLKDYNLKSMSVASLLVKDTVRSNGFTPEYVGFLVPDHFIIGYCIDYNDMFRELNHVCTISEVGKKKYAK</sequence>
<evidence type="ECO:0000256" key="1">
    <source>
        <dbReference type="ARBA" id="ARBA00001946"/>
    </source>
</evidence>
<evidence type="ECO:0000256" key="4">
    <source>
        <dbReference type="ARBA" id="ARBA00008391"/>
    </source>
</evidence>
<evidence type="ECO:0000256" key="7">
    <source>
        <dbReference type="ARBA" id="ARBA00022676"/>
    </source>
</evidence>
<evidence type="ECO:0000256" key="5">
    <source>
        <dbReference type="ARBA" id="ARBA00011895"/>
    </source>
</evidence>
<dbReference type="GO" id="GO:0004422">
    <property type="term" value="F:hypoxanthine phosphoribosyltransferase activity"/>
    <property type="evidence" value="ECO:0007669"/>
    <property type="project" value="InterPro"/>
</dbReference>
<dbReference type="GO" id="GO:0032264">
    <property type="term" value="P:IMP salvage"/>
    <property type="evidence" value="ECO:0007669"/>
    <property type="project" value="UniProtKB-UniPathway"/>
</dbReference>
<evidence type="ECO:0000256" key="11">
    <source>
        <dbReference type="ARBA" id="ARBA00022741"/>
    </source>
</evidence>
<evidence type="ECO:0000256" key="2">
    <source>
        <dbReference type="ARBA" id="ARBA00004496"/>
    </source>
</evidence>
<dbReference type="AlphaFoldDB" id="A0A1R1PLS8"/>
<dbReference type="PANTHER" id="PTHR43340">
    <property type="entry name" value="HYPOXANTHINE-GUANINE PHOSPHORIBOSYLTRANSFERASE"/>
    <property type="match status" value="1"/>
</dbReference>
<keyword evidence="7 13" id="KW-0328">Glycosyltransferase</keyword>
<keyword evidence="9 13" id="KW-0479">Metal-binding</keyword>
<dbReference type="EMBL" id="LSSK01000780">
    <property type="protein sequence ID" value="OMH81928.1"/>
    <property type="molecule type" value="Genomic_DNA"/>
</dbReference>
<dbReference type="Pfam" id="PF00156">
    <property type="entry name" value="Pribosyltran"/>
    <property type="match status" value="1"/>
</dbReference>
<evidence type="ECO:0000256" key="3">
    <source>
        <dbReference type="ARBA" id="ARBA00004669"/>
    </source>
</evidence>
<gene>
    <name evidence="15" type="ORF">AX774_g4609</name>
</gene>
<accession>A0A1R1PLS8</accession>
<dbReference type="InterPro" id="IPR050408">
    <property type="entry name" value="HGPRT"/>
</dbReference>